<dbReference type="RefSeq" id="WP_397079212.1">
    <property type="nucleotide sequence ID" value="NZ_JBITGY010000001.1"/>
</dbReference>
<gene>
    <name evidence="3" type="ORF">ACIBG2_04050</name>
</gene>
<name>A0ABW7YKV7_9ACTN</name>
<proteinExistence type="predicted"/>
<sequence length="451" mass="45705">MARAGINNHREIRPEDPLTLDVYPLGESSFSLYADDGRTRGFARGESGSQEFTVRAPGRGVGTIAVTIGPITGSYAGKPAARPYELDVHTGRAPALVLYGGRPLAEIGKAEYRAGKNGWYADGTLAHVRIPPVAASAGARVELVGAGVVGGLFPRDGDAEVAARVPPLLSPGSGVEVPVTFTNRTGVPVRDVSLGVGVPAGWPEPAPAAARIVRDGESVTRTVTVAVPQGAAAGTVTLLASAAYTARSGERTATRALAATVPHGSLAAAFGNVAVSDDGDTAKGNIDGGGSSFSRQRLAAAGLTPGASVTAQGVAFTWPDTAPGQPDNVAAAGQTIAVRGQGGVLAFLGTGTSGSAAGPLTVHYEDGTSGRAALGFANWCCLDPTAYGSKPAFSHKGKNTASGPNQFPTVDYRVFYQQVPINPDKRVIAVTLPDNAAVHVFAVTPAPGASR</sequence>
<dbReference type="Pfam" id="PF10633">
    <property type="entry name" value="NPCBM_assoc"/>
    <property type="match status" value="1"/>
</dbReference>
<dbReference type="EMBL" id="JBITGY010000001">
    <property type="protein sequence ID" value="MFI6496531.1"/>
    <property type="molecule type" value="Genomic_DNA"/>
</dbReference>
<reference evidence="3 4" key="1">
    <citation type="submission" date="2024-10" db="EMBL/GenBank/DDBJ databases">
        <title>The Natural Products Discovery Center: Release of the First 8490 Sequenced Strains for Exploring Actinobacteria Biosynthetic Diversity.</title>
        <authorList>
            <person name="Kalkreuter E."/>
            <person name="Kautsar S.A."/>
            <person name="Yang D."/>
            <person name="Bader C.D."/>
            <person name="Teijaro C.N."/>
            <person name="Fluegel L."/>
            <person name="Davis C.M."/>
            <person name="Simpson J.R."/>
            <person name="Lauterbach L."/>
            <person name="Steele A.D."/>
            <person name="Gui C."/>
            <person name="Meng S."/>
            <person name="Li G."/>
            <person name="Viehrig K."/>
            <person name="Ye F."/>
            <person name="Su P."/>
            <person name="Kiefer A.F."/>
            <person name="Nichols A."/>
            <person name="Cepeda A.J."/>
            <person name="Yan W."/>
            <person name="Fan B."/>
            <person name="Jiang Y."/>
            <person name="Adhikari A."/>
            <person name="Zheng C.-J."/>
            <person name="Schuster L."/>
            <person name="Cowan T.M."/>
            <person name="Smanski M.J."/>
            <person name="Chevrette M.G."/>
            <person name="De Carvalho L.P.S."/>
            <person name="Shen B."/>
        </authorList>
    </citation>
    <scope>NUCLEOTIDE SEQUENCE [LARGE SCALE GENOMIC DNA]</scope>
    <source>
        <strain evidence="3 4">NPDC050545</strain>
    </source>
</reference>
<evidence type="ECO:0000259" key="1">
    <source>
        <dbReference type="Pfam" id="PF10633"/>
    </source>
</evidence>
<protein>
    <submittedName>
        <fullName evidence="3">DUF5110 domain-containing protein</fullName>
    </submittedName>
</protein>
<dbReference type="InterPro" id="IPR018905">
    <property type="entry name" value="A-galactase_NEW3"/>
</dbReference>
<keyword evidence="4" id="KW-1185">Reference proteome</keyword>
<dbReference type="InterPro" id="IPR033403">
    <property type="entry name" value="DUF5110"/>
</dbReference>
<evidence type="ECO:0000313" key="4">
    <source>
        <dbReference type="Proteomes" id="UP001612741"/>
    </source>
</evidence>
<dbReference type="Gene3D" id="2.60.40.10">
    <property type="entry name" value="Immunoglobulins"/>
    <property type="match status" value="1"/>
</dbReference>
<feature type="domain" description="DUF5110" evidence="2">
    <location>
        <begin position="17"/>
        <end position="90"/>
    </location>
</feature>
<evidence type="ECO:0000313" key="3">
    <source>
        <dbReference type="EMBL" id="MFI6496531.1"/>
    </source>
</evidence>
<dbReference type="Proteomes" id="UP001612741">
    <property type="component" value="Unassembled WGS sequence"/>
</dbReference>
<evidence type="ECO:0000259" key="2">
    <source>
        <dbReference type="Pfam" id="PF17137"/>
    </source>
</evidence>
<comment type="caution">
    <text evidence="3">The sequence shown here is derived from an EMBL/GenBank/DDBJ whole genome shotgun (WGS) entry which is preliminary data.</text>
</comment>
<dbReference type="InterPro" id="IPR013780">
    <property type="entry name" value="Glyco_hydro_b"/>
</dbReference>
<organism evidence="3 4">
    <name type="scientific">Nonomuraea typhae</name>
    <dbReference type="NCBI Taxonomy" id="2603600"/>
    <lineage>
        <taxon>Bacteria</taxon>
        <taxon>Bacillati</taxon>
        <taxon>Actinomycetota</taxon>
        <taxon>Actinomycetes</taxon>
        <taxon>Streptosporangiales</taxon>
        <taxon>Streptosporangiaceae</taxon>
        <taxon>Nonomuraea</taxon>
    </lineage>
</organism>
<feature type="domain" description="Alpha-galactosidase NEW3" evidence="1">
    <location>
        <begin position="170"/>
        <end position="244"/>
    </location>
</feature>
<dbReference type="InterPro" id="IPR013783">
    <property type="entry name" value="Ig-like_fold"/>
</dbReference>
<dbReference type="Pfam" id="PF17137">
    <property type="entry name" value="DUF5110"/>
    <property type="match status" value="1"/>
</dbReference>
<dbReference type="Gene3D" id="2.60.40.1180">
    <property type="entry name" value="Golgi alpha-mannosidase II"/>
    <property type="match status" value="1"/>
</dbReference>
<accession>A0ABW7YKV7</accession>